<evidence type="ECO:0000256" key="3">
    <source>
        <dbReference type="ARBA" id="ARBA00023172"/>
    </source>
</evidence>
<dbReference type="SUPFAM" id="SSF54768">
    <property type="entry name" value="dsRNA-binding domain-like"/>
    <property type="match status" value="1"/>
</dbReference>
<accession>A0A432ZYD1</accession>
<evidence type="ECO:0000256" key="4">
    <source>
        <dbReference type="ARBA" id="ARBA00023204"/>
    </source>
</evidence>
<dbReference type="PANTHER" id="PTHR12132:SF1">
    <property type="entry name" value="DNA REPAIR PROTEIN RAD52 HOMOLOG"/>
    <property type="match status" value="1"/>
</dbReference>
<dbReference type="GO" id="GO:0006312">
    <property type="term" value="P:mitotic recombination"/>
    <property type="evidence" value="ECO:0007669"/>
    <property type="project" value="TreeGrafter"/>
</dbReference>
<dbReference type="InterPro" id="IPR007232">
    <property type="entry name" value="Rad52_Rad59_Rad22"/>
</dbReference>
<comment type="similarity">
    <text evidence="1">Belongs to the RAD52 family.</text>
</comment>
<dbReference type="GO" id="GO:0000724">
    <property type="term" value="P:double-strand break repair via homologous recombination"/>
    <property type="evidence" value="ECO:0007669"/>
    <property type="project" value="TreeGrafter"/>
</dbReference>
<evidence type="ECO:0000313" key="6">
    <source>
        <dbReference type="Proteomes" id="UP000268093"/>
    </source>
</evidence>
<proteinExistence type="inferred from homology"/>
<keyword evidence="2" id="KW-0227">DNA damage</keyword>
<evidence type="ECO:0000256" key="2">
    <source>
        <dbReference type="ARBA" id="ARBA00022763"/>
    </source>
</evidence>
<dbReference type="GO" id="GO:0005634">
    <property type="term" value="C:nucleus"/>
    <property type="evidence" value="ECO:0007669"/>
    <property type="project" value="TreeGrafter"/>
</dbReference>
<protein>
    <submittedName>
        <fullName evidence="5">Rad52/22 family double-strand break repair protein-domain-containing protein</fullName>
    </submittedName>
</protein>
<dbReference type="Proteomes" id="UP000268093">
    <property type="component" value="Unassembled WGS sequence"/>
</dbReference>
<sequence>DYPYIPGDVAINALNDIFGFDGWQCEPQNVTEEFYVFDDPSTSLNMNICRFTQLLHLLQDFGFGDAYHQKTQGAATDKAYKGAMTDCIKRTAHQLGRVFNCVYDRRYVKFLKDPDSVKLFPPEQQYCYSWMTAALLDTAVRGGGHKISTAGAKREVDNSLLVRGFKRVYSRARNLY</sequence>
<dbReference type="Pfam" id="PF04098">
    <property type="entry name" value="Rad52_Rad22"/>
    <property type="match status" value="1"/>
</dbReference>
<dbReference type="InterPro" id="IPR042525">
    <property type="entry name" value="Rad52_Rad59_Rad22_sf"/>
</dbReference>
<organism evidence="5 6">
    <name type="scientific">Jimgerdemannia flammicorona</name>
    <dbReference type="NCBI Taxonomy" id="994334"/>
    <lineage>
        <taxon>Eukaryota</taxon>
        <taxon>Fungi</taxon>
        <taxon>Fungi incertae sedis</taxon>
        <taxon>Mucoromycota</taxon>
        <taxon>Mucoromycotina</taxon>
        <taxon>Endogonomycetes</taxon>
        <taxon>Endogonales</taxon>
        <taxon>Endogonaceae</taxon>
        <taxon>Jimgerdemannia</taxon>
    </lineage>
</organism>
<dbReference type="AlphaFoldDB" id="A0A432ZYD1"/>
<evidence type="ECO:0000313" key="5">
    <source>
        <dbReference type="EMBL" id="RUO95389.1"/>
    </source>
</evidence>
<comment type="caution">
    <text evidence="5">The sequence shown here is derived from an EMBL/GenBank/DDBJ whole genome shotgun (WGS) entry which is preliminary data.</text>
</comment>
<keyword evidence="3" id="KW-0233">DNA recombination</keyword>
<dbReference type="Gene3D" id="3.30.390.80">
    <property type="entry name" value="DNA repair protein Rad52/59/22"/>
    <property type="match status" value="1"/>
</dbReference>
<dbReference type="EMBL" id="RBNI01030750">
    <property type="protein sequence ID" value="RUO95389.1"/>
    <property type="molecule type" value="Genomic_DNA"/>
</dbReference>
<keyword evidence="6" id="KW-1185">Reference proteome</keyword>
<evidence type="ECO:0000256" key="1">
    <source>
        <dbReference type="ARBA" id="ARBA00006638"/>
    </source>
</evidence>
<dbReference type="PANTHER" id="PTHR12132">
    <property type="entry name" value="DNA REPAIR AND RECOMBINATION PROTEIN RAD52, RAD59"/>
    <property type="match status" value="1"/>
</dbReference>
<keyword evidence="4" id="KW-0234">DNA repair</keyword>
<reference evidence="5 6" key="1">
    <citation type="journal article" date="2018" name="New Phytol.">
        <title>Phylogenomics of Endogonaceae and evolution of mycorrhizas within Mucoromycota.</title>
        <authorList>
            <person name="Chang Y."/>
            <person name="Desiro A."/>
            <person name="Na H."/>
            <person name="Sandor L."/>
            <person name="Lipzen A."/>
            <person name="Clum A."/>
            <person name="Barry K."/>
            <person name="Grigoriev I.V."/>
            <person name="Martin F.M."/>
            <person name="Stajich J.E."/>
            <person name="Smith M.E."/>
            <person name="Bonito G."/>
            <person name="Spatafora J.W."/>
        </authorList>
    </citation>
    <scope>NUCLEOTIDE SEQUENCE [LARGE SCALE GENOMIC DNA]</scope>
    <source>
        <strain evidence="5 6">GMNB39</strain>
    </source>
</reference>
<dbReference type="GO" id="GO:0045002">
    <property type="term" value="P:double-strand break repair via single-strand annealing"/>
    <property type="evidence" value="ECO:0007669"/>
    <property type="project" value="TreeGrafter"/>
</dbReference>
<dbReference type="InterPro" id="IPR041247">
    <property type="entry name" value="Rad52_fam"/>
</dbReference>
<feature type="non-terminal residue" evidence="5">
    <location>
        <position position="176"/>
    </location>
</feature>
<name>A0A432ZYD1_9FUNG</name>
<dbReference type="OrthoDB" id="206565at2759"/>
<feature type="non-terminal residue" evidence="5">
    <location>
        <position position="1"/>
    </location>
</feature>
<gene>
    <name evidence="5" type="ORF">BC936DRAFT_144171</name>
</gene>